<organism evidence="9 10">
    <name type="scientific">Trichobilharzia regenti</name>
    <name type="common">Nasal bird schistosome</name>
    <dbReference type="NCBI Taxonomy" id="157069"/>
    <lineage>
        <taxon>Eukaryota</taxon>
        <taxon>Metazoa</taxon>
        <taxon>Spiralia</taxon>
        <taxon>Lophotrochozoa</taxon>
        <taxon>Platyhelminthes</taxon>
        <taxon>Trematoda</taxon>
        <taxon>Digenea</taxon>
        <taxon>Strigeidida</taxon>
        <taxon>Schistosomatoidea</taxon>
        <taxon>Schistosomatidae</taxon>
        <taxon>Trichobilharzia</taxon>
    </lineage>
</organism>
<dbReference type="WBParaSite" id="TREG1_45900.1">
    <property type="protein sequence ID" value="TREG1_45900.1"/>
    <property type="gene ID" value="TREG1_45900"/>
</dbReference>
<dbReference type="GO" id="GO:0003677">
    <property type="term" value="F:DNA binding"/>
    <property type="evidence" value="ECO:0007669"/>
    <property type="project" value="UniProtKB-KW"/>
</dbReference>
<dbReference type="InterPro" id="IPR003173">
    <property type="entry name" value="PC4_C"/>
</dbReference>
<name>A0AA85JMS4_TRIRE</name>
<dbReference type="SUPFAM" id="SSF54447">
    <property type="entry name" value="ssDNA-binding transcriptional regulator domain"/>
    <property type="match status" value="1"/>
</dbReference>
<dbReference type="Pfam" id="PF02229">
    <property type="entry name" value="PC4"/>
    <property type="match status" value="1"/>
</dbReference>
<evidence type="ECO:0000256" key="6">
    <source>
        <dbReference type="ARBA" id="ARBA00023242"/>
    </source>
</evidence>
<keyword evidence="5" id="KW-0804">Transcription</keyword>
<dbReference type="InterPro" id="IPR045125">
    <property type="entry name" value="Sub1/Tcp4-like"/>
</dbReference>
<evidence type="ECO:0000256" key="5">
    <source>
        <dbReference type="ARBA" id="ARBA00023163"/>
    </source>
</evidence>
<dbReference type="PANTHER" id="PTHR13215">
    <property type="entry name" value="RNA POLYMERASE II TRANSCRIPTIONAL COACTIVATOR"/>
    <property type="match status" value="1"/>
</dbReference>
<evidence type="ECO:0000313" key="9">
    <source>
        <dbReference type="Proteomes" id="UP000050795"/>
    </source>
</evidence>
<keyword evidence="4" id="KW-0238">DNA-binding</keyword>
<evidence type="ECO:0000259" key="8">
    <source>
        <dbReference type="Pfam" id="PF02229"/>
    </source>
</evidence>
<sequence length="131" mass="14404">MMASKRKASPKDESSISSLSDLDEHVETKKPNRSGGSTKSSKTTTSGGEQLIDLTGKKFACVRDFRGKVFVDIREYYEDKSSGELKPGKKVTMCITCTVKCVGVFEYKSDNSDVRPTCHTLLNVQLETVGL</sequence>
<protein>
    <recommendedName>
        <fullName evidence="8">Transcriptional coactivator p15 (PC4) C-terminal domain-containing protein</fullName>
    </recommendedName>
</protein>
<feature type="domain" description="Transcriptional coactivator p15 (PC4) C-terminal" evidence="8">
    <location>
        <begin position="53"/>
        <end position="90"/>
    </location>
</feature>
<comment type="similarity">
    <text evidence="2">Belongs to the transcriptional coactivator PC4 family.</text>
</comment>
<comment type="subcellular location">
    <subcellularLocation>
        <location evidence="1">Nucleus</location>
    </subcellularLocation>
</comment>
<reference evidence="9" key="1">
    <citation type="submission" date="2022-06" db="EMBL/GenBank/DDBJ databases">
        <authorList>
            <person name="Berger JAMES D."/>
            <person name="Berger JAMES D."/>
        </authorList>
    </citation>
    <scope>NUCLEOTIDE SEQUENCE [LARGE SCALE GENOMIC DNA]</scope>
</reference>
<dbReference type="GO" id="GO:0060261">
    <property type="term" value="P:positive regulation of transcription initiation by RNA polymerase II"/>
    <property type="evidence" value="ECO:0007669"/>
    <property type="project" value="InterPro"/>
</dbReference>
<evidence type="ECO:0000313" key="10">
    <source>
        <dbReference type="WBParaSite" id="TREG1_45900.1"/>
    </source>
</evidence>
<evidence type="ECO:0000256" key="7">
    <source>
        <dbReference type="SAM" id="MobiDB-lite"/>
    </source>
</evidence>
<dbReference type="InterPro" id="IPR009044">
    <property type="entry name" value="ssDNA-bd_transcriptional_reg"/>
</dbReference>
<dbReference type="AlphaFoldDB" id="A0AA85JMS4"/>
<dbReference type="GO" id="GO:0005634">
    <property type="term" value="C:nucleus"/>
    <property type="evidence" value="ECO:0007669"/>
    <property type="project" value="UniProtKB-SubCell"/>
</dbReference>
<keyword evidence="9" id="KW-1185">Reference proteome</keyword>
<reference evidence="10" key="2">
    <citation type="submission" date="2023-11" db="UniProtKB">
        <authorList>
            <consortium name="WormBaseParasite"/>
        </authorList>
    </citation>
    <scope>IDENTIFICATION</scope>
</reference>
<accession>A0AA85JMS4</accession>
<dbReference type="Gene3D" id="2.30.31.10">
    <property type="entry name" value="Transcriptional Coactivator Pc4, Chain A"/>
    <property type="match status" value="1"/>
</dbReference>
<proteinExistence type="inferred from homology"/>
<evidence type="ECO:0000256" key="1">
    <source>
        <dbReference type="ARBA" id="ARBA00004123"/>
    </source>
</evidence>
<feature type="region of interest" description="Disordered" evidence="7">
    <location>
        <begin position="1"/>
        <end position="48"/>
    </location>
</feature>
<evidence type="ECO:0000256" key="2">
    <source>
        <dbReference type="ARBA" id="ARBA00009001"/>
    </source>
</evidence>
<dbReference type="Proteomes" id="UP000050795">
    <property type="component" value="Unassembled WGS sequence"/>
</dbReference>
<keyword evidence="3" id="KW-0805">Transcription regulation</keyword>
<evidence type="ECO:0000256" key="4">
    <source>
        <dbReference type="ARBA" id="ARBA00023125"/>
    </source>
</evidence>
<keyword evidence="6" id="KW-0539">Nucleus</keyword>
<dbReference type="GO" id="GO:0003713">
    <property type="term" value="F:transcription coactivator activity"/>
    <property type="evidence" value="ECO:0007669"/>
    <property type="project" value="InterPro"/>
</dbReference>
<evidence type="ECO:0000256" key="3">
    <source>
        <dbReference type="ARBA" id="ARBA00023015"/>
    </source>
</evidence>
<feature type="compositionally biased region" description="Low complexity" evidence="7">
    <location>
        <begin position="34"/>
        <end position="48"/>
    </location>
</feature>